<evidence type="ECO:0000313" key="3">
    <source>
        <dbReference type="Proteomes" id="UP000232412"/>
    </source>
</evidence>
<keyword evidence="1" id="KW-0472">Membrane</keyword>
<dbReference type="EMBL" id="FRFC01000003">
    <property type="protein sequence ID" value="SHO44642.1"/>
    <property type="molecule type" value="Genomic_DNA"/>
</dbReference>
<dbReference type="Proteomes" id="UP000232412">
    <property type="component" value="Unassembled WGS sequence"/>
</dbReference>
<name>A0A2H1EGZ6_9ARCH</name>
<keyword evidence="3" id="KW-1185">Reference proteome</keyword>
<protein>
    <submittedName>
        <fullName evidence="2">Uncharacterized protein</fullName>
    </submittedName>
</protein>
<sequence>MTEAGIEIFIATGVTLAMTIAIYFGERAHRYNLAKKGKTWGTYGFKYEGHGHA</sequence>
<dbReference type="AlphaFoldDB" id="A0A2H1EGZ6"/>
<organism evidence="2 3">
    <name type="scientific">Nitrosotalea sinensis</name>
    <dbReference type="NCBI Taxonomy" id="1499975"/>
    <lineage>
        <taxon>Archaea</taxon>
        <taxon>Nitrososphaerota</taxon>
        <taxon>Nitrososphaeria</taxon>
        <taxon>Nitrosotaleales</taxon>
        <taxon>Nitrosotaleaceae</taxon>
        <taxon>Nitrosotalea</taxon>
    </lineage>
</organism>
<accession>A0A2H1EGZ6</accession>
<evidence type="ECO:0000313" key="2">
    <source>
        <dbReference type="EMBL" id="SHO44642.1"/>
    </source>
</evidence>
<keyword evidence="1" id="KW-0812">Transmembrane</keyword>
<proteinExistence type="predicted"/>
<reference evidence="3" key="1">
    <citation type="submission" date="2016-12" db="EMBL/GenBank/DDBJ databases">
        <authorList>
            <person name="Herbold C."/>
        </authorList>
    </citation>
    <scope>NUCLEOTIDE SEQUENCE [LARGE SCALE GENOMIC DNA]</scope>
</reference>
<dbReference type="OrthoDB" id="6001at2157"/>
<evidence type="ECO:0000256" key="1">
    <source>
        <dbReference type="SAM" id="Phobius"/>
    </source>
</evidence>
<keyword evidence="1" id="KW-1133">Transmembrane helix</keyword>
<feature type="transmembrane region" description="Helical" evidence="1">
    <location>
        <begin position="6"/>
        <end position="25"/>
    </location>
</feature>
<dbReference type="RefSeq" id="WP_165775227.1">
    <property type="nucleotide sequence ID" value="NZ_FRFC01000003.1"/>
</dbReference>
<gene>
    <name evidence="2" type="ORF">NSIN_20396</name>
</gene>